<reference evidence="6 7" key="1">
    <citation type="journal article" date="2017" name="Mol. Plant">
        <title>The Genome of Medicinal Plant Macleaya cordata Provides New Insights into Benzylisoquinoline Alkaloids Metabolism.</title>
        <authorList>
            <person name="Liu X."/>
            <person name="Liu Y."/>
            <person name="Huang P."/>
            <person name="Ma Y."/>
            <person name="Qing Z."/>
            <person name="Tang Q."/>
            <person name="Cao H."/>
            <person name="Cheng P."/>
            <person name="Zheng Y."/>
            <person name="Yuan Z."/>
            <person name="Zhou Y."/>
            <person name="Liu J."/>
            <person name="Tang Z."/>
            <person name="Zhuo Y."/>
            <person name="Zhang Y."/>
            <person name="Yu L."/>
            <person name="Huang J."/>
            <person name="Yang P."/>
            <person name="Peng Q."/>
            <person name="Zhang J."/>
            <person name="Jiang W."/>
            <person name="Zhang Z."/>
            <person name="Lin K."/>
            <person name="Ro D.K."/>
            <person name="Chen X."/>
            <person name="Xiong X."/>
            <person name="Shang Y."/>
            <person name="Huang S."/>
            <person name="Zeng J."/>
        </authorList>
    </citation>
    <scope>NUCLEOTIDE SEQUENCE [LARGE SCALE GENOMIC DNA]</scope>
    <source>
        <strain evidence="7">cv. BLH2017</strain>
        <tissue evidence="6">Root</tissue>
    </source>
</reference>
<feature type="domain" description="DRBM" evidence="5">
    <location>
        <begin position="1"/>
        <end position="54"/>
    </location>
</feature>
<feature type="compositionally biased region" description="Pro residues" evidence="4">
    <location>
        <begin position="242"/>
        <end position="253"/>
    </location>
</feature>
<evidence type="ECO:0000313" key="6">
    <source>
        <dbReference type="EMBL" id="OVA20933.1"/>
    </source>
</evidence>
<proteinExistence type="predicted"/>
<dbReference type="InParanoid" id="A0A200RE11"/>
<dbReference type="SMART" id="SM00358">
    <property type="entry name" value="DSRM"/>
    <property type="match status" value="2"/>
</dbReference>
<dbReference type="PROSITE" id="PS50137">
    <property type="entry name" value="DS_RBD"/>
    <property type="match status" value="2"/>
</dbReference>
<feature type="region of interest" description="Disordered" evidence="4">
    <location>
        <begin position="133"/>
        <end position="207"/>
    </location>
</feature>
<keyword evidence="2 3" id="KW-0694">RNA-binding</keyword>
<evidence type="ECO:0000256" key="2">
    <source>
        <dbReference type="ARBA" id="ARBA00022884"/>
    </source>
</evidence>
<evidence type="ECO:0000313" key="7">
    <source>
        <dbReference type="Proteomes" id="UP000195402"/>
    </source>
</evidence>
<dbReference type="Proteomes" id="UP000195402">
    <property type="component" value="Unassembled WGS sequence"/>
</dbReference>
<dbReference type="PANTHER" id="PTHR46031:SF26">
    <property type="entry name" value="DOUBLE-STRANDED RNA-BINDING PROTEIN 2"/>
    <property type="match status" value="1"/>
</dbReference>
<name>A0A200RE11_MACCD</name>
<feature type="compositionally biased region" description="Polar residues" evidence="4">
    <location>
        <begin position="134"/>
        <end position="150"/>
    </location>
</feature>
<feature type="compositionally biased region" description="Polar residues" evidence="4">
    <location>
        <begin position="228"/>
        <end position="238"/>
    </location>
</feature>
<accession>A0A200RE11</accession>
<dbReference type="OrthoDB" id="5988181at2759"/>
<evidence type="ECO:0000256" key="1">
    <source>
        <dbReference type="ARBA" id="ARBA00022737"/>
    </source>
</evidence>
<dbReference type="GO" id="GO:0003725">
    <property type="term" value="F:double-stranded RNA binding"/>
    <property type="evidence" value="ECO:0007669"/>
    <property type="project" value="InterPro"/>
</dbReference>
<dbReference type="FunCoup" id="A0A200RE11">
    <property type="interactions" value="31"/>
</dbReference>
<dbReference type="FunFam" id="3.30.160.20:FF:000036">
    <property type="entry name" value="Double-stranded RNA-binding protein 2"/>
    <property type="match status" value="1"/>
</dbReference>
<dbReference type="Gene3D" id="3.30.160.20">
    <property type="match status" value="2"/>
</dbReference>
<feature type="region of interest" description="Disordered" evidence="4">
    <location>
        <begin position="227"/>
        <end position="253"/>
    </location>
</feature>
<evidence type="ECO:0000259" key="5">
    <source>
        <dbReference type="PROSITE" id="PS50137"/>
    </source>
</evidence>
<dbReference type="Pfam" id="PF00035">
    <property type="entry name" value="dsrm"/>
    <property type="match status" value="2"/>
</dbReference>
<evidence type="ECO:0000256" key="4">
    <source>
        <dbReference type="SAM" id="MobiDB-lite"/>
    </source>
</evidence>
<feature type="domain" description="DRBM" evidence="5">
    <location>
        <begin position="71"/>
        <end position="133"/>
    </location>
</feature>
<dbReference type="CDD" id="cd19908">
    <property type="entry name" value="DSRM_AtDRB-like_rpt2"/>
    <property type="match status" value="1"/>
</dbReference>
<dbReference type="AlphaFoldDB" id="A0A200RE11"/>
<keyword evidence="7" id="KW-1185">Reference proteome</keyword>
<dbReference type="SUPFAM" id="SSF54768">
    <property type="entry name" value="dsRNA-binding domain-like"/>
    <property type="match status" value="2"/>
</dbReference>
<keyword evidence="1" id="KW-0677">Repeat</keyword>
<dbReference type="InterPro" id="IPR014720">
    <property type="entry name" value="dsRBD_dom"/>
</dbReference>
<gene>
    <name evidence="6" type="ORF">BVC80_8839g23</name>
</gene>
<dbReference type="PANTHER" id="PTHR46031">
    <property type="match status" value="1"/>
</dbReference>
<evidence type="ECO:0000256" key="3">
    <source>
        <dbReference type="PROSITE-ProRule" id="PRU00266"/>
    </source>
</evidence>
<comment type="caution">
    <text evidence="6">The sequence shown here is derived from an EMBL/GenBank/DDBJ whole genome shotgun (WGS) entry which is preliminary data.</text>
</comment>
<dbReference type="STRING" id="56857.A0A200RE11"/>
<dbReference type="InterPro" id="IPR044451">
    <property type="entry name" value="AtDRB-like_DSRM_2"/>
</dbReference>
<organism evidence="6 7">
    <name type="scientific">Macleaya cordata</name>
    <name type="common">Five-seeded plume-poppy</name>
    <name type="synonym">Bocconia cordata</name>
    <dbReference type="NCBI Taxonomy" id="56857"/>
    <lineage>
        <taxon>Eukaryota</taxon>
        <taxon>Viridiplantae</taxon>
        <taxon>Streptophyta</taxon>
        <taxon>Embryophyta</taxon>
        <taxon>Tracheophyta</taxon>
        <taxon>Spermatophyta</taxon>
        <taxon>Magnoliopsida</taxon>
        <taxon>Ranunculales</taxon>
        <taxon>Papaveraceae</taxon>
        <taxon>Papaveroideae</taxon>
        <taxon>Macleaya</taxon>
    </lineage>
</organism>
<protein>
    <submittedName>
        <fullName evidence="6">Double-stranded RNA-binding domain</fullName>
    </submittedName>
</protein>
<sequence length="253" mass="28027">MYKNQLQELGPHHAPRFRASVNFNGKIFEGHSYCTTLRQAEHAAAEVALNTLSTRGPSRSLTARVIDETGVYKNLLQETAHRAGLHLPVYTTVRSGPGHVPVFTCTVELAGMNFSGEPAKTKKQAEKNAALAAWSTSKQMPNLGSSSQTSKETESNEEQEQVVVARVLPKFSPKDETKPGKQRNLNQARKRMVPGYRDNNNRCGSSQNSLLYPQWRSMGLLSDFYPVSGQNQNQQQSRILGPLPPLPHPLHAK</sequence>
<dbReference type="EMBL" id="MVGT01000009">
    <property type="protein sequence ID" value="OVA20933.1"/>
    <property type="molecule type" value="Genomic_DNA"/>
</dbReference>